<sequence>MIEVIDNFLDSEDYLNIDKILNSSEFPWYFQPTITNDSEEKTTGQFTHILYQENVGATSEWYNTFLVPIVNKLFGKMKSRSVILLSAKMNLNPMRESNTRIGSYHTDWKIPGKNFKTAIYYCNTNNGYTKITNQKIDCVSNRLIIFDGNEKHVGYACTDEQTRMIININYLLLPETYD</sequence>
<accession>A0A6M2ZHF4</accession>
<organism evidence="1 2">
    <name type="scientific">Synechococcus phage S-SCSM1</name>
    <dbReference type="NCBI Taxonomy" id="2588487"/>
    <lineage>
        <taxon>Viruses</taxon>
        <taxon>Duplodnaviria</taxon>
        <taxon>Heunggongvirae</taxon>
        <taxon>Uroviricota</taxon>
        <taxon>Caudoviricetes</taxon>
        <taxon>Pantevenvirales</taxon>
        <taxon>Kyanoviridae</taxon>
        <taxon>Zhoulongquanvirus</taxon>
        <taxon>Zhoulongquanvirus esscess</taxon>
    </lineage>
</organism>
<dbReference type="Proteomes" id="UP000515683">
    <property type="component" value="Segment"/>
</dbReference>
<proteinExistence type="predicted"/>
<reference evidence="1" key="1">
    <citation type="submission" date="2019-04" db="EMBL/GenBank/DDBJ databases">
        <title>Genomic and proteomic characterization of cyanophage S-SCSM1 provides new insights into understanding the viral gene diversity and phage-host interactions.</title>
        <authorList>
            <person name="Wang Q."/>
            <person name="Xu Y."/>
            <person name="Jiao N."/>
            <person name="Zhang R."/>
        </authorList>
    </citation>
    <scope>NUCLEOTIDE SEQUENCE [LARGE SCALE GENOMIC DNA]</scope>
</reference>
<dbReference type="EMBL" id="MK867354">
    <property type="protein sequence ID" value="QFG06341.1"/>
    <property type="molecule type" value="Genomic_DNA"/>
</dbReference>
<evidence type="ECO:0000313" key="2">
    <source>
        <dbReference type="Proteomes" id="UP000515683"/>
    </source>
</evidence>
<keyword evidence="2" id="KW-1185">Reference proteome</keyword>
<evidence type="ECO:0000313" key="1">
    <source>
        <dbReference type="EMBL" id="QFG06341.1"/>
    </source>
</evidence>
<gene>
    <name evidence="1" type="ORF">SSCSM1_84</name>
</gene>
<name>A0A6M2ZHF4_9CAUD</name>
<protein>
    <submittedName>
        <fullName evidence="1">2OG-Fe(II) oxygenase superfamily protein</fullName>
    </submittedName>
</protein>
<dbReference type="GO" id="GO:0004519">
    <property type="term" value="F:endonuclease activity"/>
    <property type="evidence" value="ECO:0007669"/>
    <property type="project" value="UniProtKB-KW"/>
</dbReference>